<sequence length="121" mass="13897">MFRVFKNLYSKIGCMGEDEDEESVIYVHVLRENNRLAVHLSVATNNSPVYSSKDSLNNYINQTINSRVLFENSKVKICSTTTTAVIMITPLPFQTTYQQLHDTTSCRVLFKNSMLHMVKSR</sequence>
<proteinExistence type="predicted"/>
<protein>
    <submittedName>
        <fullName evidence="1">Uncharacterized protein</fullName>
    </submittedName>
</protein>
<keyword evidence="2" id="KW-1185">Reference proteome</keyword>
<dbReference type="EMBL" id="CAWYQH010000102">
    <property type="protein sequence ID" value="CAK8686334.1"/>
    <property type="molecule type" value="Genomic_DNA"/>
</dbReference>
<gene>
    <name evidence="1" type="ORF">CVLEPA_LOCUS18279</name>
</gene>
<organism evidence="1 2">
    <name type="scientific">Clavelina lepadiformis</name>
    <name type="common">Light-bulb sea squirt</name>
    <name type="synonym">Ascidia lepadiformis</name>
    <dbReference type="NCBI Taxonomy" id="159417"/>
    <lineage>
        <taxon>Eukaryota</taxon>
        <taxon>Metazoa</taxon>
        <taxon>Chordata</taxon>
        <taxon>Tunicata</taxon>
        <taxon>Ascidiacea</taxon>
        <taxon>Aplousobranchia</taxon>
        <taxon>Clavelinidae</taxon>
        <taxon>Clavelina</taxon>
    </lineage>
</organism>
<evidence type="ECO:0000313" key="1">
    <source>
        <dbReference type="EMBL" id="CAK8686334.1"/>
    </source>
</evidence>
<accession>A0ABP0G3C3</accession>
<reference evidence="1 2" key="1">
    <citation type="submission" date="2024-02" db="EMBL/GenBank/DDBJ databases">
        <authorList>
            <person name="Daric V."/>
            <person name="Darras S."/>
        </authorList>
    </citation>
    <scope>NUCLEOTIDE SEQUENCE [LARGE SCALE GENOMIC DNA]</scope>
</reference>
<name>A0ABP0G3C3_CLALP</name>
<evidence type="ECO:0000313" key="2">
    <source>
        <dbReference type="Proteomes" id="UP001642483"/>
    </source>
</evidence>
<dbReference type="Proteomes" id="UP001642483">
    <property type="component" value="Unassembled WGS sequence"/>
</dbReference>
<comment type="caution">
    <text evidence="1">The sequence shown here is derived from an EMBL/GenBank/DDBJ whole genome shotgun (WGS) entry which is preliminary data.</text>
</comment>